<feature type="compositionally biased region" description="Low complexity" evidence="1">
    <location>
        <begin position="77"/>
        <end position="93"/>
    </location>
</feature>
<dbReference type="PANTHER" id="PTHR36221:SF1">
    <property type="entry name" value="DUF742 DOMAIN-CONTAINING PROTEIN"/>
    <property type="match status" value="1"/>
</dbReference>
<dbReference type="EMBL" id="FNDN01000007">
    <property type="protein sequence ID" value="SDI44615.1"/>
    <property type="molecule type" value="Genomic_DNA"/>
</dbReference>
<reference evidence="2 3" key="1">
    <citation type="submission" date="2016-10" db="EMBL/GenBank/DDBJ databases">
        <authorList>
            <person name="de Groot N.N."/>
        </authorList>
    </citation>
    <scope>NUCLEOTIDE SEQUENCE [LARGE SCALE GENOMIC DNA]</scope>
    <source>
        <strain evidence="2 3">DSM 44892</strain>
    </source>
</reference>
<dbReference type="OrthoDB" id="4244884at2"/>
<evidence type="ECO:0000313" key="2">
    <source>
        <dbReference type="EMBL" id="SDI44615.1"/>
    </source>
</evidence>
<evidence type="ECO:0000313" key="3">
    <source>
        <dbReference type="Proteomes" id="UP000183263"/>
    </source>
</evidence>
<feature type="compositionally biased region" description="Low complexity" evidence="1">
    <location>
        <begin position="12"/>
        <end position="21"/>
    </location>
</feature>
<protein>
    <recommendedName>
        <fullName evidence="4">DUF742 domain-containing protein</fullName>
    </recommendedName>
</protein>
<accession>A0A1G8KMF7</accession>
<feature type="region of interest" description="Disordered" evidence="1">
    <location>
        <begin position="1"/>
        <end position="93"/>
    </location>
</feature>
<dbReference type="PANTHER" id="PTHR36221">
    <property type="entry name" value="DUF742 DOMAIN-CONTAINING PROTEIN"/>
    <property type="match status" value="1"/>
</dbReference>
<evidence type="ECO:0000256" key="1">
    <source>
        <dbReference type="SAM" id="MobiDB-lite"/>
    </source>
</evidence>
<dbReference type="Proteomes" id="UP000183263">
    <property type="component" value="Unassembled WGS sequence"/>
</dbReference>
<evidence type="ECO:0008006" key="4">
    <source>
        <dbReference type="Google" id="ProtNLM"/>
    </source>
</evidence>
<dbReference type="Pfam" id="PF05331">
    <property type="entry name" value="DUF742"/>
    <property type="match status" value="1"/>
</dbReference>
<dbReference type="RefSeq" id="WP_072738120.1">
    <property type="nucleotide sequence ID" value="NZ_CP048813.1"/>
</dbReference>
<gene>
    <name evidence="2" type="ORF">SAMN05444695_107193</name>
</gene>
<proteinExistence type="predicted"/>
<organism evidence="2 3">
    <name type="scientific">Rhodococcus triatomae</name>
    <dbReference type="NCBI Taxonomy" id="300028"/>
    <lineage>
        <taxon>Bacteria</taxon>
        <taxon>Bacillati</taxon>
        <taxon>Actinomycetota</taxon>
        <taxon>Actinomycetes</taxon>
        <taxon>Mycobacteriales</taxon>
        <taxon>Nocardiaceae</taxon>
        <taxon>Rhodococcus</taxon>
    </lineage>
</organism>
<dbReference type="AlphaFoldDB" id="A0A1G8KMF7"/>
<feature type="compositionally biased region" description="Basic and acidic residues" evidence="1">
    <location>
        <begin position="30"/>
        <end position="43"/>
    </location>
</feature>
<name>A0A1G8KMF7_9NOCA</name>
<keyword evidence="3" id="KW-1185">Reference proteome</keyword>
<dbReference type="InterPro" id="IPR007995">
    <property type="entry name" value="DUF742"/>
</dbReference>
<sequence length="202" mass="21043">MTVADDDWPVIGATGARFGSGARRRRRTRAERSGEAGPRHLADGENSPQRGDREPGSATRVSAAVDEVRAPASAVTAAPGDPDGIPAPDDPDGSAISFVRPFVRSGGRTRPAVQLEFETLVSAVADPPTARDDDDHRSVYVLCARPRSVAELAALTSMPIGVARVLVGDLVADGAVRLHDTAGDAGPGRELLERVLAGIRAL</sequence>